<evidence type="ECO:0000313" key="6">
    <source>
        <dbReference type="EMBL" id="CAD7054491.1"/>
    </source>
</evidence>
<feature type="modified residue" description="4-aspartylphosphate" evidence="3">
    <location>
        <position position="56"/>
    </location>
</feature>
<reference evidence="6 7" key="1">
    <citation type="submission" date="2020-11" db="EMBL/GenBank/DDBJ databases">
        <authorList>
            <person name="Lassalle F."/>
        </authorList>
    </citation>
    <scope>NUCLEOTIDE SEQUENCE [LARGE SCALE GENOMIC DNA]</scope>
    <source>
        <strain evidence="6 7">JC140</strain>
    </source>
</reference>
<dbReference type="GO" id="GO:0003677">
    <property type="term" value="F:DNA binding"/>
    <property type="evidence" value="ECO:0007669"/>
    <property type="project" value="UniProtKB-KW"/>
</dbReference>
<dbReference type="PANTHER" id="PTHR43214:SF43">
    <property type="entry name" value="TWO-COMPONENT RESPONSE REGULATOR"/>
    <property type="match status" value="1"/>
</dbReference>
<proteinExistence type="predicted"/>
<evidence type="ECO:0000259" key="5">
    <source>
        <dbReference type="PROSITE" id="PS50110"/>
    </source>
</evidence>
<sequence>MTVIRIAVIDTHPLFREGVIRSLGDWPGFHVVAAGGSGKEAIAIAEEIRPDVMLIDIAMPENSSVVVPSVLARLPRTKIIMMAAAEANEDIAEALRHGATGYVPKAISSEELVEVLRTVAAGEHPVRPELPATAPAAAAAGQMRRSPLERLTPREFEVLSLVASGLSNKRIANALDLHEKTVKHHMTRIFAKLKVTNRTEAALAAREAMVTSSVPAEEPGTNAI</sequence>
<dbReference type="CDD" id="cd17535">
    <property type="entry name" value="REC_NarL-like"/>
    <property type="match status" value="1"/>
</dbReference>
<dbReference type="InterPro" id="IPR058245">
    <property type="entry name" value="NreC/VraR/RcsB-like_REC"/>
</dbReference>
<protein>
    <submittedName>
        <fullName evidence="6">DNA-binding response regulator</fullName>
    </submittedName>
</protein>
<keyword evidence="2 6" id="KW-0238">DNA-binding</keyword>
<dbReference type="PRINTS" id="PR00038">
    <property type="entry name" value="HTHLUXR"/>
</dbReference>
<dbReference type="InterPro" id="IPR001789">
    <property type="entry name" value="Sig_transdc_resp-reg_receiver"/>
</dbReference>
<dbReference type="PROSITE" id="PS50043">
    <property type="entry name" value="HTH_LUXR_2"/>
    <property type="match status" value="1"/>
</dbReference>
<dbReference type="Gene3D" id="3.40.50.2300">
    <property type="match status" value="1"/>
</dbReference>
<gene>
    <name evidence="6" type="ORF">REJC140_02172</name>
</gene>
<comment type="caution">
    <text evidence="6">The sequence shown here is derived from an EMBL/GenBank/DDBJ whole genome shotgun (WGS) entry which is preliminary data.</text>
</comment>
<dbReference type="EMBL" id="CABFWF030000018">
    <property type="protein sequence ID" value="CAD7054491.1"/>
    <property type="molecule type" value="Genomic_DNA"/>
</dbReference>
<evidence type="ECO:0000256" key="3">
    <source>
        <dbReference type="PROSITE-ProRule" id="PRU00169"/>
    </source>
</evidence>
<dbReference type="PROSITE" id="PS00622">
    <property type="entry name" value="HTH_LUXR_1"/>
    <property type="match status" value="1"/>
</dbReference>
<dbReference type="RefSeq" id="WP_142521728.1">
    <property type="nucleotide sequence ID" value="NZ_CABFWF030000018.1"/>
</dbReference>
<dbReference type="InterPro" id="IPR039420">
    <property type="entry name" value="WalR-like"/>
</dbReference>
<evidence type="ECO:0000256" key="2">
    <source>
        <dbReference type="ARBA" id="ARBA00023125"/>
    </source>
</evidence>
<dbReference type="SUPFAM" id="SSF46894">
    <property type="entry name" value="C-terminal effector domain of the bipartite response regulators"/>
    <property type="match status" value="1"/>
</dbReference>
<dbReference type="SMART" id="SM00421">
    <property type="entry name" value="HTH_LUXR"/>
    <property type="match status" value="1"/>
</dbReference>
<dbReference type="Pfam" id="PF00196">
    <property type="entry name" value="GerE"/>
    <property type="match status" value="1"/>
</dbReference>
<evidence type="ECO:0000256" key="1">
    <source>
        <dbReference type="ARBA" id="ARBA00022553"/>
    </source>
</evidence>
<dbReference type="SMART" id="SM00448">
    <property type="entry name" value="REC"/>
    <property type="match status" value="1"/>
</dbReference>
<dbReference type="Pfam" id="PF00072">
    <property type="entry name" value="Response_reg"/>
    <property type="match status" value="1"/>
</dbReference>
<dbReference type="PROSITE" id="PS50110">
    <property type="entry name" value="RESPONSE_REGULATORY"/>
    <property type="match status" value="1"/>
</dbReference>
<keyword evidence="1 3" id="KW-0597">Phosphoprotein</keyword>
<evidence type="ECO:0000259" key="4">
    <source>
        <dbReference type="PROSITE" id="PS50043"/>
    </source>
</evidence>
<dbReference type="CDD" id="cd06170">
    <property type="entry name" value="LuxR_C_like"/>
    <property type="match status" value="1"/>
</dbReference>
<organism evidence="6 7">
    <name type="scientific">Pseudorhizobium endolithicum</name>
    <dbReference type="NCBI Taxonomy" id="1191678"/>
    <lineage>
        <taxon>Bacteria</taxon>
        <taxon>Pseudomonadati</taxon>
        <taxon>Pseudomonadota</taxon>
        <taxon>Alphaproteobacteria</taxon>
        <taxon>Hyphomicrobiales</taxon>
        <taxon>Rhizobiaceae</taxon>
        <taxon>Rhizobium/Agrobacterium group</taxon>
        <taxon>Pseudorhizobium</taxon>
    </lineage>
</organism>
<name>A0ABN7K1W3_9HYPH</name>
<evidence type="ECO:0000313" key="7">
    <source>
        <dbReference type="Proteomes" id="UP000606921"/>
    </source>
</evidence>
<dbReference type="InterPro" id="IPR000792">
    <property type="entry name" value="Tscrpt_reg_LuxR_C"/>
</dbReference>
<dbReference type="InterPro" id="IPR016032">
    <property type="entry name" value="Sig_transdc_resp-reg_C-effctor"/>
</dbReference>
<feature type="domain" description="Response regulatory" evidence="5">
    <location>
        <begin position="5"/>
        <end position="120"/>
    </location>
</feature>
<feature type="domain" description="HTH luxR-type" evidence="4">
    <location>
        <begin position="144"/>
        <end position="209"/>
    </location>
</feature>
<dbReference type="InterPro" id="IPR011006">
    <property type="entry name" value="CheY-like_superfamily"/>
</dbReference>
<dbReference type="PANTHER" id="PTHR43214">
    <property type="entry name" value="TWO-COMPONENT RESPONSE REGULATOR"/>
    <property type="match status" value="1"/>
</dbReference>
<keyword evidence="7" id="KW-1185">Reference proteome</keyword>
<dbReference type="SUPFAM" id="SSF52172">
    <property type="entry name" value="CheY-like"/>
    <property type="match status" value="1"/>
</dbReference>
<accession>A0ABN7K1W3</accession>
<dbReference type="Proteomes" id="UP000606921">
    <property type="component" value="Unassembled WGS sequence"/>
</dbReference>